<reference evidence="8" key="2">
    <citation type="submission" date="2022-01" db="EMBL/GenBank/DDBJ databases">
        <authorList>
            <person name="Hirooka S."/>
            <person name="Miyagishima S.Y."/>
        </authorList>
    </citation>
    <scope>NUCLEOTIDE SEQUENCE</scope>
    <source>
        <strain evidence="8">NBRC 102759</strain>
    </source>
</reference>
<reference evidence="8" key="1">
    <citation type="journal article" date="2022" name="Proc. Natl. Acad. Sci. U.S.A.">
        <title>Life cycle and functional genomics of the unicellular red alga Galdieria for elucidating algal and plant evolution and industrial use.</title>
        <authorList>
            <person name="Hirooka S."/>
            <person name="Itabashi T."/>
            <person name="Ichinose T.M."/>
            <person name="Onuma R."/>
            <person name="Fujiwara T."/>
            <person name="Yamashita S."/>
            <person name="Jong L.W."/>
            <person name="Tomita R."/>
            <person name="Iwane A.H."/>
            <person name="Miyagishima S.Y."/>
        </authorList>
    </citation>
    <scope>NUCLEOTIDE SEQUENCE</scope>
    <source>
        <strain evidence="8">NBRC 102759</strain>
    </source>
</reference>
<dbReference type="InterPro" id="IPR007081">
    <property type="entry name" value="RNA_pol_Rpb1_5"/>
</dbReference>
<keyword evidence="2" id="KW-0240">DNA-directed RNA polymerase</keyword>
<evidence type="ECO:0000256" key="4">
    <source>
        <dbReference type="ARBA" id="ARBA00022695"/>
    </source>
</evidence>
<gene>
    <name evidence="8" type="ORF">GpartN1_g1930.t1</name>
</gene>
<evidence type="ECO:0000256" key="6">
    <source>
        <dbReference type="ARBA" id="ARBA00048552"/>
    </source>
</evidence>
<comment type="catalytic activity">
    <reaction evidence="6">
        <text>RNA(n) + a ribonucleoside 5'-triphosphate = RNA(n+1) + diphosphate</text>
        <dbReference type="Rhea" id="RHEA:21248"/>
        <dbReference type="Rhea" id="RHEA-COMP:14527"/>
        <dbReference type="Rhea" id="RHEA-COMP:17342"/>
        <dbReference type="ChEBI" id="CHEBI:33019"/>
        <dbReference type="ChEBI" id="CHEBI:61557"/>
        <dbReference type="ChEBI" id="CHEBI:140395"/>
        <dbReference type="EC" id="2.7.7.6"/>
    </reaction>
</comment>
<dbReference type="EC" id="2.7.7.6" evidence="1"/>
<keyword evidence="9" id="KW-1185">Reference proteome</keyword>
<keyword evidence="5" id="KW-0804">Transcription</keyword>
<dbReference type="EMBL" id="BQMJ01000013">
    <property type="protein sequence ID" value="GJQ10139.1"/>
    <property type="molecule type" value="Genomic_DNA"/>
</dbReference>
<dbReference type="GO" id="GO:0003899">
    <property type="term" value="F:DNA-directed RNA polymerase activity"/>
    <property type="evidence" value="ECO:0007669"/>
    <property type="project" value="UniProtKB-EC"/>
</dbReference>
<dbReference type="PANTHER" id="PTHR19376:SF32">
    <property type="entry name" value="DNA-DIRECTED RNA POLYMERASE III SUBUNIT RPC1"/>
    <property type="match status" value="1"/>
</dbReference>
<dbReference type="GO" id="GO:0003677">
    <property type="term" value="F:DNA binding"/>
    <property type="evidence" value="ECO:0007669"/>
    <property type="project" value="InterPro"/>
</dbReference>
<evidence type="ECO:0000256" key="5">
    <source>
        <dbReference type="ARBA" id="ARBA00023163"/>
    </source>
</evidence>
<comment type="caution">
    <text evidence="8">The sequence shown here is derived from an EMBL/GenBank/DDBJ whole genome shotgun (WGS) entry which is preliminary data.</text>
</comment>
<evidence type="ECO:0000256" key="2">
    <source>
        <dbReference type="ARBA" id="ARBA00022478"/>
    </source>
</evidence>
<dbReference type="GO" id="GO:0006351">
    <property type="term" value="P:DNA-templated transcription"/>
    <property type="evidence" value="ECO:0007669"/>
    <property type="project" value="InterPro"/>
</dbReference>
<keyword evidence="3" id="KW-0808">Transferase</keyword>
<organism evidence="8 9">
    <name type="scientific">Galdieria partita</name>
    <dbReference type="NCBI Taxonomy" id="83374"/>
    <lineage>
        <taxon>Eukaryota</taxon>
        <taxon>Rhodophyta</taxon>
        <taxon>Bangiophyceae</taxon>
        <taxon>Galdieriales</taxon>
        <taxon>Galdieriaceae</taxon>
        <taxon>Galdieria</taxon>
    </lineage>
</organism>
<proteinExistence type="predicted"/>
<evidence type="ECO:0000259" key="7">
    <source>
        <dbReference type="Pfam" id="PF04998"/>
    </source>
</evidence>
<dbReference type="Pfam" id="PF04998">
    <property type="entry name" value="RNA_pol_Rpb1_5"/>
    <property type="match status" value="1"/>
</dbReference>
<dbReference type="Proteomes" id="UP001061958">
    <property type="component" value="Unassembled WGS sequence"/>
</dbReference>
<dbReference type="SUPFAM" id="SSF64484">
    <property type="entry name" value="beta and beta-prime subunits of DNA dependent RNA-polymerase"/>
    <property type="match status" value="1"/>
</dbReference>
<dbReference type="AlphaFoldDB" id="A0A9C7PTH5"/>
<evidence type="ECO:0000256" key="3">
    <source>
        <dbReference type="ARBA" id="ARBA00022679"/>
    </source>
</evidence>
<dbReference type="OrthoDB" id="10415294at2759"/>
<sequence>MLTKGNEMVGLAAAEALSQPMMQLTLNSFHFSGSSHEMTSSFSRLKRLLQGNRKLPVEYQFPEALPEVIPAQKLADLIVSIDFPTVVLRFPDRGSSSIVEALGQLIFFLRNDLEASEIKVTLKDRTIQAEKLNRMKLICSLRKIAVGNAAVLKVDKERKKITCDRPSLSLFPEEQRHLIVSSDFREVTSYFGIEVGRAVFFTQLKEILSETGVLDRHLNLVADYVFWTGDLTFPNYHGMTRHATTCIHRASVHHTFQEICKAVSSGKKERISDLAHFVMLGGVPNSGPFRK</sequence>
<evidence type="ECO:0000313" key="9">
    <source>
        <dbReference type="Proteomes" id="UP001061958"/>
    </source>
</evidence>
<dbReference type="InterPro" id="IPR045867">
    <property type="entry name" value="DNA-dir_RpoC_beta_prime"/>
</dbReference>
<dbReference type="PANTHER" id="PTHR19376">
    <property type="entry name" value="DNA-DIRECTED RNA POLYMERASE"/>
    <property type="match status" value="1"/>
</dbReference>
<evidence type="ECO:0000313" key="8">
    <source>
        <dbReference type="EMBL" id="GJQ10139.1"/>
    </source>
</evidence>
<feature type="domain" description="RNA polymerase Rpb1" evidence="7">
    <location>
        <begin position="6"/>
        <end position="244"/>
    </location>
</feature>
<name>A0A9C7PTH5_9RHOD</name>
<keyword evidence="4" id="KW-0548">Nucleotidyltransferase</keyword>
<protein>
    <recommendedName>
        <fullName evidence="1">DNA-directed RNA polymerase</fullName>
        <ecNumber evidence="1">2.7.7.6</ecNumber>
    </recommendedName>
</protein>
<dbReference type="GO" id="GO:0000428">
    <property type="term" value="C:DNA-directed RNA polymerase complex"/>
    <property type="evidence" value="ECO:0007669"/>
    <property type="project" value="UniProtKB-KW"/>
</dbReference>
<evidence type="ECO:0000256" key="1">
    <source>
        <dbReference type="ARBA" id="ARBA00012418"/>
    </source>
</evidence>
<accession>A0A9C7PTH5</accession>